<protein>
    <submittedName>
        <fullName evidence="4">Uncharacterized protein</fullName>
    </submittedName>
</protein>
<evidence type="ECO:0000256" key="1">
    <source>
        <dbReference type="ARBA" id="ARBA00022737"/>
    </source>
</evidence>
<sequence>MPPLTGGSGVFEAVQRGDGEQVALLILQDRTILKQRGWGGFTALHFAALHGNRPIAELLLNSGADPNIPCDAGQTPFHFACRHGNISIIHKMLQHGADLRIVDQQGKTSLHHAVSGGSIVIPVSSGQAKQHCWDWE</sequence>
<dbReference type="InterPro" id="IPR036770">
    <property type="entry name" value="Ankyrin_rpt-contain_sf"/>
</dbReference>
<dbReference type="PANTHER" id="PTHR24124:SF14">
    <property type="entry name" value="CHROMOSOME UNDETERMINED SCAFFOLD_25, WHOLE GENOME SHOTGUN SEQUENCE"/>
    <property type="match status" value="1"/>
</dbReference>
<gene>
    <name evidence="4" type="ORF">PHYPO_G00179040</name>
</gene>
<dbReference type="PRINTS" id="PR01415">
    <property type="entry name" value="ANKYRIN"/>
</dbReference>
<evidence type="ECO:0000256" key="2">
    <source>
        <dbReference type="ARBA" id="ARBA00023043"/>
    </source>
</evidence>
<name>A0A5N5PS40_PANHP</name>
<dbReference type="GO" id="GO:0010468">
    <property type="term" value="P:regulation of gene expression"/>
    <property type="evidence" value="ECO:0007669"/>
    <property type="project" value="TreeGrafter"/>
</dbReference>
<proteinExistence type="predicted"/>
<dbReference type="EMBL" id="VFJC01000004">
    <property type="protein sequence ID" value="KAB5581727.1"/>
    <property type="molecule type" value="Genomic_DNA"/>
</dbReference>
<evidence type="ECO:0000313" key="5">
    <source>
        <dbReference type="Proteomes" id="UP000327468"/>
    </source>
</evidence>
<accession>A0A5N5PS40</accession>
<dbReference type="AlphaFoldDB" id="A0A5N5PS40"/>
<keyword evidence="5" id="KW-1185">Reference proteome</keyword>
<dbReference type="PANTHER" id="PTHR24124">
    <property type="entry name" value="ANKYRIN REPEAT FAMILY A"/>
    <property type="match status" value="1"/>
</dbReference>
<dbReference type="SMART" id="SM00248">
    <property type="entry name" value="ANK"/>
    <property type="match status" value="2"/>
</dbReference>
<dbReference type="SUPFAM" id="SSF48403">
    <property type="entry name" value="Ankyrin repeat"/>
    <property type="match status" value="1"/>
</dbReference>
<dbReference type="Gene3D" id="1.25.40.20">
    <property type="entry name" value="Ankyrin repeat-containing domain"/>
    <property type="match status" value="1"/>
</dbReference>
<organism evidence="4 5">
    <name type="scientific">Pangasianodon hypophthalmus</name>
    <name type="common">Striped catfish</name>
    <name type="synonym">Helicophagus hypophthalmus</name>
    <dbReference type="NCBI Taxonomy" id="310915"/>
    <lineage>
        <taxon>Eukaryota</taxon>
        <taxon>Metazoa</taxon>
        <taxon>Chordata</taxon>
        <taxon>Craniata</taxon>
        <taxon>Vertebrata</taxon>
        <taxon>Euteleostomi</taxon>
        <taxon>Actinopterygii</taxon>
        <taxon>Neopterygii</taxon>
        <taxon>Teleostei</taxon>
        <taxon>Ostariophysi</taxon>
        <taxon>Siluriformes</taxon>
        <taxon>Pangasiidae</taxon>
        <taxon>Pangasianodon</taxon>
    </lineage>
</organism>
<keyword evidence="1" id="KW-0677">Repeat</keyword>
<dbReference type="InterPro" id="IPR002110">
    <property type="entry name" value="Ankyrin_rpt"/>
</dbReference>
<evidence type="ECO:0000256" key="3">
    <source>
        <dbReference type="PROSITE-ProRule" id="PRU00023"/>
    </source>
</evidence>
<feature type="repeat" description="ANK" evidence="3">
    <location>
        <begin position="39"/>
        <end position="71"/>
    </location>
</feature>
<dbReference type="PROSITE" id="PS50297">
    <property type="entry name" value="ANK_REP_REGION"/>
    <property type="match status" value="2"/>
</dbReference>
<keyword evidence="2 3" id="KW-0040">ANK repeat</keyword>
<dbReference type="Proteomes" id="UP000327468">
    <property type="component" value="Chromosome 3"/>
</dbReference>
<evidence type="ECO:0000313" key="4">
    <source>
        <dbReference type="EMBL" id="KAB5581727.1"/>
    </source>
</evidence>
<reference evidence="4 5" key="1">
    <citation type="submission" date="2019-06" db="EMBL/GenBank/DDBJ databases">
        <title>A chromosome-scale genome assembly of the striped catfish, Pangasianodon hypophthalmus.</title>
        <authorList>
            <person name="Wen M."/>
            <person name="Zahm M."/>
            <person name="Roques C."/>
            <person name="Cabau C."/>
            <person name="Klopp C."/>
            <person name="Donnadieu C."/>
            <person name="Jouanno E."/>
            <person name="Avarre J.-C."/>
            <person name="Campet M."/>
            <person name="Ha T.T.T."/>
            <person name="Dugue R."/>
            <person name="Lampietro C."/>
            <person name="Louis A."/>
            <person name="Herpin A."/>
            <person name="Echchiki A."/>
            <person name="Berthelot C."/>
            <person name="Parey E."/>
            <person name="Roest-Crollius H."/>
            <person name="Braasch I."/>
            <person name="Postlethwait J."/>
            <person name="Bobe J."/>
            <person name="Montfort J."/>
            <person name="Bouchez O."/>
            <person name="Begum T."/>
            <person name="Schartl M."/>
            <person name="Guiguen Y."/>
        </authorList>
    </citation>
    <scope>NUCLEOTIDE SEQUENCE [LARGE SCALE GENOMIC DNA]</scope>
    <source>
        <strain evidence="4 5">Indonesia</strain>
        <tissue evidence="4">Blood</tissue>
    </source>
</reference>
<dbReference type="Pfam" id="PF12796">
    <property type="entry name" value="Ank_2"/>
    <property type="match status" value="1"/>
</dbReference>
<feature type="repeat" description="ANK" evidence="3">
    <location>
        <begin position="72"/>
        <end position="104"/>
    </location>
</feature>
<dbReference type="GO" id="GO:0005634">
    <property type="term" value="C:nucleus"/>
    <property type="evidence" value="ECO:0007669"/>
    <property type="project" value="TreeGrafter"/>
</dbReference>
<dbReference type="PROSITE" id="PS50088">
    <property type="entry name" value="ANK_REPEAT"/>
    <property type="match status" value="2"/>
</dbReference>
<comment type="caution">
    <text evidence="4">The sequence shown here is derived from an EMBL/GenBank/DDBJ whole genome shotgun (WGS) entry which is preliminary data.</text>
</comment>